<feature type="compositionally biased region" description="Polar residues" evidence="1">
    <location>
        <begin position="118"/>
        <end position="128"/>
    </location>
</feature>
<comment type="caution">
    <text evidence="2">The sequence shown here is derived from an EMBL/GenBank/DDBJ whole genome shotgun (WGS) entry which is preliminary data.</text>
</comment>
<name>A0AAW1IJ24_SAPOF</name>
<sequence length="162" mass="18766">MSMEKKAHVRDLVSMRTFMREIIKEVGPASVQSAMTRASPGYHGNHVLVDIFEEEYNLLNWGKFELDKMYWRRVDEDLEMIATPKVDKCIVREEEEEEEEEVVIVKVVSAPPKESRVVSPSPSITTPENRPPKMSKKRFGRTRPGRETSKRLRFDKCVGCSH</sequence>
<evidence type="ECO:0000313" key="2">
    <source>
        <dbReference type="EMBL" id="KAK9689376.1"/>
    </source>
</evidence>
<keyword evidence="3" id="KW-1185">Reference proteome</keyword>
<reference evidence="2" key="1">
    <citation type="submission" date="2024-03" db="EMBL/GenBank/DDBJ databases">
        <title>WGS assembly of Saponaria officinalis var. Norfolk2.</title>
        <authorList>
            <person name="Jenkins J."/>
            <person name="Shu S."/>
            <person name="Grimwood J."/>
            <person name="Barry K."/>
            <person name="Goodstein D."/>
            <person name="Schmutz J."/>
            <person name="Leebens-Mack J."/>
            <person name="Osbourn A."/>
        </authorList>
    </citation>
    <scope>NUCLEOTIDE SEQUENCE [LARGE SCALE GENOMIC DNA]</scope>
    <source>
        <strain evidence="2">JIC</strain>
    </source>
</reference>
<evidence type="ECO:0000313" key="3">
    <source>
        <dbReference type="Proteomes" id="UP001443914"/>
    </source>
</evidence>
<evidence type="ECO:0000256" key="1">
    <source>
        <dbReference type="SAM" id="MobiDB-lite"/>
    </source>
</evidence>
<dbReference type="Proteomes" id="UP001443914">
    <property type="component" value="Unassembled WGS sequence"/>
</dbReference>
<proteinExistence type="predicted"/>
<feature type="region of interest" description="Disordered" evidence="1">
    <location>
        <begin position="112"/>
        <end position="147"/>
    </location>
</feature>
<dbReference type="AlphaFoldDB" id="A0AAW1IJ24"/>
<gene>
    <name evidence="2" type="ORF">RND81_09G055500</name>
</gene>
<dbReference type="EMBL" id="JBDFQZ010000009">
    <property type="protein sequence ID" value="KAK9689376.1"/>
    <property type="molecule type" value="Genomic_DNA"/>
</dbReference>
<feature type="compositionally biased region" description="Basic residues" evidence="1">
    <location>
        <begin position="133"/>
        <end position="143"/>
    </location>
</feature>
<protein>
    <submittedName>
        <fullName evidence="2">Uncharacterized protein</fullName>
    </submittedName>
</protein>
<organism evidence="2 3">
    <name type="scientific">Saponaria officinalis</name>
    <name type="common">Common soapwort</name>
    <name type="synonym">Lychnis saponaria</name>
    <dbReference type="NCBI Taxonomy" id="3572"/>
    <lineage>
        <taxon>Eukaryota</taxon>
        <taxon>Viridiplantae</taxon>
        <taxon>Streptophyta</taxon>
        <taxon>Embryophyta</taxon>
        <taxon>Tracheophyta</taxon>
        <taxon>Spermatophyta</taxon>
        <taxon>Magnoliopsida</taxon>
        <taxon>eudicotyledons</taxon>
        <taxon>Gunneridae</taxon>
        <taxon>Pentapetalae</taxon>
        <taxon>Caryophyllales</taxon>
        <taxon>Caryophyllaceae</taxon>
        <taxon>Caryophylleae</taxon>
        <taxon>Saponaria</taxon>
    </lineage>
</organism>
<accession>A0AAW1IJ24</accession>